<dbReference type="InterPro" id="IPR024079">
    <property type="entry name" value="MetalloPept_cat_dom_sf"/>
</dbReference>
<feature type="binding site" evidence="9">
    <location>
        <position position="51"/>
    </location>
    <ligand>
        <name>Zn(2+)</name>
        <dbReference type="ChEBI" id="CHEBI:29105"/>
        <label>2</label>
        <note>catalytic</note>
    </ligand>
</feature>
<dbReference type="InterPro" id="IPR001818">
    <property type="entry name" value="Pept_M10_metallopeptidase"/>
</dbReference>
<feature type="repeat" description="Hemopexin" evidence="10">
    <location>
        <begin position="160"/>
        <end position="206"/>
    </location>
</feature>
<dbReference type="InterPro" id="IPR006026">
    <property type="entry name" value="Peptidase_Metallo"/>
</dbReference>
<dbReference type="AlphaFoldDB" id="A0A7J7IUK1"/>
<feature type="binding site" evidence="9">
    <location>
        <position position="28"/>
    </location>
    <ligand>
        <name>Ca(2+)</name>
        <dbReference type="ChEBI" id="CHEBI:29108"/>
        <label>3</label>
    </ligand>
</feature>
<dbReference type="PRINTS" id="PR00138">
    <property type="entry name" value="MATRIXIN"/>
</dbReference>
<dbReference type="SMART" id="SM00235">
    <property type="entry name" value="ZnMc"/>
    <property type="match status" value="1"/>
</dbReference>
<dbReference type="PANTHER" id="PTHR10201:SF291">
    <property type="entry name" value="MATRIX METALLOPROTEINASE 1, ISOFORM C-RELATED"/>
    <property type="match status" value="1"/>
</dbReference>
<comment type="cofactor">
    <cofactor evidence="9">
        <name>Ca(2+)</name>
        <dbReference type="ChEBI" id="CHEBI:29108"/>
    </cofactor>
    <text evidence="9">Can bind about 5 Ca(2+) ions per subunit.</text>
</comment>
<keyword evidence="7" id="KW-0482">Metalloprotease</keyword>
<evidence type="ECO:0000256" key="2">
    <source>
        <dbReference type="ARBA" id="ARBA00022670"/>
    </source>
</evidence>
<evidence type="ECO:0000256" key="3">
    <source>
        <dbReference type="ARBA" id="ARBA00022723"/>
    </source>
</evidence>
<keyword evidence="5" id="KW-0378">Hydrolase</keyword>
<dbReference type="SMART" id="SM00120">
    <property type="entry name" value="HX"/>
    <property type="match status" value="3"/>
</dbReference>
<proteinExistence type="inferred from homology"/>
<evidence type="ECO:0000313" key="13">
    <source>
        <dbReference type="Proteomes" id="UP000593567"/>
    </source>
</evidence>
<dbReference type="GO" id="GO:0005615">
    <property type="term" value="C:extracellular space"/>
    <property type="evidence" value="ECO:0007669"/>
    <property type="project" value="TreeGrafter"/>
</dbReference>
<dbReference type="SUPFAM" id="SSF50923">
    <property type="entry name" value="Hemopexin-like domain"/>
    <property type="match status" value="1"/>
</dbReference>
<feature type="binding site" evidence="9">
    <location>
        <position position="210"/>
    </location>
    <ligand>
        <name>Ca(2+)</name>
        <dbReference type="ChEBI" id="CHEBI:29108"/>
        <label>5</label>
    </ligand>
</feature>
<comment type="cofactor">
    <cofactor evidence="9">
        <name>Zn(2+)</name>
        <dbReference type="ChEBI" id="CHEBI:29105"/>
    </cofactor>
    <text evidence="9">Binds 2 Zn(2+) ions per subunit.</text>
</comment>
<evidence type="ECO:0000313" key="12">
    <source>
        <dbReference type="EMBL" id="KAF6017196.1"/>
    </source>
</evidence>
<organism evidence="12 13">
    <name type="scientific">Bugula neritina</name>
    <name type="common">Brown bryozoan</name>
    <name type="synonym">Sertularia neritina</name>
    <dbReference type="NCBI Taxonomy" id="10212"/>
    <lineage>
        <taxon>Eukaryota</taxon>
        <taxon>Metazoa</taxon>
        <taxon>Spiralia</taxon>
        <taxon>Lophotrochozoa</taxon>
        <taxon>Bryozoa</taxon>
        <taxon>Gymnolaemata</taxon>
        <taxon>Cheilostomatida</taxon>
        <taxon>Flustrina</taxon>
        <taxon>Buguloidea</taxon>
        <taxon>Bugulidae</taxon>
        <taxon>Bugula</taxon>
    </lineage>
</organism>
<dbReference type="GO" id="GO:0004222">
    <property type="term" value="F:metalloendopeptidase activity"/>
    <property type="evidence" value="ECO:0007669"/>
    <property type="project" value="InterPro"/>
</dbReference>
<feature type="binding site" evidence="9">
    <location>
        <position position="13"/>
    </location>
    <ligand>
        <name>Zn(2+)</name>
        <dbReference type="ChEBI" id="CHEBI:29105"/>
        <label>1</label>
    </ligand>
</feature>
<sequence>MQVPSNFNGILAHAFYPNDGRVHFDDDESWSVSKAAGEKYLENIATHEFGHVLGLKHSKVYNAVMAPYYQGYKKKFQLHQDDIEAIQKLYGTRLSSTLLNTAVDESVPNPCKLRFDDVIKLPDNRYYIFRKQWTYKLNKNNTAVEDGWPKLSHKLYEEFPDSPDAVTYSSISHRLYVFKGNKVWRYYKSKLDRGFPVVMATGTIKNIQAAFAWRGGNIYIIAERQLYKFRESLLKLSKVGNMKGVFHDAPHNPEAAVWDGSSSIFFFKGSK</sequence>
<dbReference type="Proteomes" id="UP000593567">
    <property type="component" value="Unassembled WGS sequence"/>
</dbReference>
<dbReference type="Pfam" id="PF00045">
    <property type="entry name" value="Hemopexin"/>
    <property type="match status" value="1"/>
</dbReference>
<dbReference type="GO" id="GO:0006508">
    <property type="term" value="P:proteolysis"/>
    <property type="evidence" value="ECO:0007669"/>
    <property type="project" value="UniProtKB-KW"/>
</dbReference>
<evidence type="ECO:0000256" key="4">
    <source>
        <dbReference type="ARBA" id="ARBA00022729"/>
    </source>
</evidence>
<accession>A0A7J7IUK1</accession>
<keyword evidence="9" id="KW-0106">Calcium</keyword>
<dbReference type="Gene3D" id="3.40.390.10">
    <property type="entry name" value="Collagenase (Catalytic Domain)"/>
    <property type="match status" value="1"/>
</dbReference>
<evidence type="ECO:0000259" key="11">
    <source>
        <dbReference type="SMART" id="SM00235"/>
    </source>
</evidence>
<gene>
    <name evidence="12" type="ORF">EB796_024488</name>
</gene>
<feature type="binding site" evidence="9">
    <location>
        <position position="257"/>
    </location>
    <ligand>
        <name>Ca(2+)</name>
        <dbReference type="ChEBI" id="CHEBI:29108"/>
        <label>5</label>
    </ligand>
</feature>
<dbReference type="PROSITE" id="PS51642">
    <property type="entry name" value="HEMOPEXIN_2"/>
    <property type="match status" value="1"/>
</dbReference>
<evidence type="ECO:0000256" key="1">
    <source>
        <dbReference type="ARBA" id="ARBA00010370"/>
    </source>
</evidence>
<comment type="similarity">
    <text evidence="1">Belongs to the peptidase M10A family.</text>
</comment>
<dbReference type="InterPro" id="IPR036375">
    <property type="entry name" value="Hemopexin-like_dom_sf"/>
</dbReference>
<dbReference type="PANTHER" id="PTHR10201">
    <property type="entry name" value="MATRIX METALLOPROTEINASE"/>
    <property type="match status" value="1"/>
</dbReference>
<keyword evidence="2" id="KW-0645">Protease</keyword>
<dbReference type="EMBL" id="VXIV02003424">
    <property type="protein sequence ID" value="KAF6017196.1"/>
    <property type="molecule type" value="Genomic_DNA"/>
</dbReference>
<feature type="binding site" evidence="9">
    <location>
        <position position="28"/>
    </location>
    <ligand>
        <name>Ca(2+)</name>
        <dbReference type="ChEBI" id="CHEBI:29108"/>
        <label>1</label>
    </ligand>
</feature>
<feature type="binding site" evidence="9">
    <location>
        <position position="23"/>
    </location>
    <ligand>
        <name>Zn(2+)</name>
        <dbReference type="ChEBI" id="CHEBI:29105"/>
        <label>1</label>
    </ligand>
</feature>
<keyword evidence="3 9" id="KW-0479">Metal-binding</keyword>
<comment type="caution">
    <text evidence="12">The sequence shown here is derived from an EMBL/GenBank/DDBJ whole genome shotgun (WGS) entry which is preliminary data.</text>
</comment>
<keyword evidence="6 9" id="KW-0862">Zinc</keyword>
<dbReference type="GO" id="GO:0008270">
    <property type="term" value="F:zinc ion binding"/>
    <property type="evidence" value="ECO:0007669"/>
    <property type="project" value="InterPro"/>
</dbReference>
<feature type="binding site" evidence="9">
    <location>
        <position position="116"/>
    </location>
    <ligand>
        <name>Ca(2+)</name>
        <dbReference type="ChEBI" id="CHEBI:29108"/>
        <label>4</label>
    </ligand>
</feature>
<evidence type="ECO:0000256" key="5">
    <source>
        <dbReference type="ARBA" id="ARBA00022801"/>
    </source>
</evidence>
<feature type="domain" description="Peptidase metallopeptidase" evidence="11">
    <location>
        <begin position="2"/>
        <end position="92"/>
    </location>
</feature>
<protein>
    <submittedName>
        <fullName evidence="12">MMP28</fullName>
    </submittedName>
</protein>
<evidence type="ECO:0000256" key="6">
    <source>
        <dbReference type="ARBA" id="ARBA00022833"/>
    </source>
</evidence>
<evidence type="ECO:0000256" key="10">
    <source>
        <dbReference type="PROSITE-ProRule" id="PRU01011"/>
    </source>
</evidence>
<dbReference type="GO" id="GO:0031012">
    <property type="term" value="C:extracellular matrix"/>
    <property type="evidence" value="ECO:0007669"/>
    <property type="project" value="InterPro"/>
</dbReference>
<feature type="binding site" evidence="9">
    <location>
        <position position="47"/>
    </location>
    <ligand>
        <name>Zn(2+)</name>
        <dbReference type="ChEBI" id="CHEBI:29105"/>
        <label>2</label>
        <note>catalytic</note>
    </ligand>
</feature>
<feature type="binding site" evidence="9">
    <location>
        <position position="57"/>
    </location>
    <ligand>
        <name>Zn(2+)</name>
        <dbReference type="ChEBI" id="CHEBI:29105"/>
        <label>2</label>
        <note>catalytic</note>
    </ligand>
</feature>
<feature type="binding site" evidence="9">
    <location>
        <position position="164"/>
    </location>
    <ligand>
        <name>Ca(2+)</name>
        <dbReference type="ChEBI" id="CHEBI:29108"/>
        <label>4</label>
    </ligand>
</feature>
<dbReference type="GO" id="GO:0030574">
    <property type="term" value="P:collagen catabolic process"/>
    <property type="evidence" value="ECO:0007669"/>
    <property type="project" value="TreeGrafter"/>
</dbReference>
<feature type="binding site" evidence="9">
    <location>
        <position position="26"/>
    </location>
    <ligand>
        <name>Ca(2+)</name>
        <dbReference type="ChEBI" id="CHEBI:29108"/>
        <label>1</label>
    </ligand>
</feature>
<dbReference type="SUPFAM" id="SSF55486">
    <property type="entry name" value="Metalloproteases ('zincins'), catalytic domain"/>
    <property type="match status" value="1"/>
</dbReference>
<keyword evidence="4" id="KW-0732">Signal</keyword>
<dbReference type="OrthoDB" id="406838at2759"/>
<feature type="binding site" evidence="9">
    <location>
        <position position="65"/>
    </location>
    <ligand>
        <name>Zn(2+)</name>
        <dbReference type="ChEBI" id="CHEBI:29105"/>
        <label>2</label>
        <note>catalytic</note>
    </ligand>
</feature>
<dbReference type="InterPro" id="IPR018487">
    <property type="entry name" value="Hemopexin-like_repeat"/>
</dbReference>
<dbReference type="GO" id="GO:0030198">
    <property type="term" value="P:extracellular matrix organization"/>
    <property type="evidence" value="ECO:0007669"/>
    <property type="project" value="TreeGrafter"/>
</dbReference>
<reference evidence="12" key="1">
    <citation type="submission" date="2020-06" db="EMBL/GenBank/DDBJ databases">
        <title>Draft genome of Bugula neritina, a colonial animal packing powerful symbionts and potential medicines.</title>
        <authorList>
            <person name="Rayko M."/>
        </authorList>
    </citation>
    <scope>NUCLEOTIDE SEQUENCE [LARGE SCALE GENOMIC DNA]</scope>
    <source>
        <strain evidence="12">Kwan_BN1</strain>
    </source>
</reference>
<dbReference type="Pfam" id="PF00413">
    <property type="entry name" value="Peptidase_M10"/>
    <property type="match status" value="1"/>
</dbReference>
<evidence type="ECO:0000256" key="8">
    <source>
        <dbReference type="PIRSR" id="PIRSR621190-1"/>
    </source>
</evidence>
<evidence type="ECO:0000256" key="7">
    <source>
        <dbReference type="ARBA" id="ARBA00023049"/>
    </source>
</evidence>
<feature type="active site" evidence="8">
    <location>
        <position position="48"/>
    </location>
</feature>
<feature type="binding site" evidence="9">
    <location>
        <position position="25"/>
    </location>
    <ligand>
        <name>Ca(2+)</name>
        <dbReference type="ChEBI" id="CHEBI:29108"/>
        <label>3</label>
    </ligand>
</feature>
<dbReference type="InterPro" id="IPR021190">
    <property type="entry name" value="Pept_M10A"/>
</dbReference>
<keyword evidence="13" id="KW-1185">Reference proteome</keyword>
<dbReference type="Gene3D" id="2.110.10.10">
    <property type="entry name" value="Hemopexin-like domain"/>
    <property type="match status" value="1"/>
</dbReference>
<evidence type="ECO:0000256" key="9">
    <source>
        <dbReference type="PIRSR" id="PIRSR621190-2"/>
    </source>
</evidence>
<name>A0A7J7IUK1_BUGNE</name>